<dbReference type="InterPro" id="IPR001810">
    <property type="entry name" value="F-box_dom"/>
</dbReference>
<evidence type="ECO:0000313" key="3">
    <source>
        <dbReference type="Proteomes" id="UP001437256"/>
    </source>
</evidence>
<name>A0ABR2ZIM5_9AGAR</name>
<dbReference type="InterPro" id="IPR036047">
    <property type="entry name" value="F-box-like_dom_sf"/>
</dbReference>
<keyword evidence="3" id="KW-1185">Reference proteome</keyword>
<sequence length="534" mass="60786">MNHRYIQDAQDVIDQLETDVGLLESQIHCLRTCQAALKRDILQYASLDSPIRKLPVEILRLIFGFVSGRSNFGHWVLCPWTSMVFCLSSVCSRWREVSLNSPELWASIGFSVNEERALKPVSISLSRSRNYPLSVYISGSGEKGPESFQVLLALLYQHCDRLCHLDLTDLAWDIIEDFMKPLNDTPLLESVVCMGDLAEIVLAKLITNAPRLQDIEYSIAQDPYLSDYVPPDTTRYLDMGYDRRPDVQMALQVLHRASQLHSMFLHWMVDDADTIDPHEAPDEPLKDVRSAISSLSIDLSGPKGSFPLICDLFRNISLPCLQDLRVCLDPPYRLDYKKGSKCFGTWPRDTLHSFLERSDCTLTTLVLEGMPLSESEVTGLLKYTPFLRTLILCELWATDKYVEDLVRGHSWRPASANPKFKCQTVTKSFLRRLEASNITTDAFATAQHPLVPRLRTLKLGVQSHFDGDEVFVDLCKSRWEQGDGNTSLNRVERLRTAVLHVLGRELVKRVYEPLKRFDREGMMISVFGNGERAI</sequence>
<reference evidence="2 3" key="1">
    <citation type="submission" date="2024-05" db="EMBL/GenBank/DDBJ databases">
        <title>A draft genome resource for the thread blight pathogen Marasmius tenuissimus strain MS-2.</title>
        <authorList>
            <person name="Yulfo-Soto G.E."/>
            <person name="Baruah I.K."/>
            <person name="Amoako-Attah I."/>
            <person name="Bukari Y."/>
            <person name="Meinhardt L.W."/>
            <person name="Bailey B.A."/>
            <person name="Cohen S.P."/>
        </authorList>
    </citation>
    <scope>NUCLEOTIDE SEQUENCE [LARGE SCALE GENOMIC DNA]</scope>
    <source>
        <strain evidence="2 3">MS-2</strain>
    </source>
</reference>
<proteinExistence type="predicted"/>
<gene>
    <name evidence="2" type="ORF">AAF712_011730</name>
</gene>
<dbReference type="Pfam" id="PF12937">
    <property type="entry name" value="F-box-like"/>
    <property type="match status" value="1"/>
</dbReference>
<organism evidence="2 3">
    <name type="scientific">Marasmius tenuissimus</name>
    <dbReference type="NCBI Taxonomy" id="585030"/>
    <lineage>
        <taxon>Eukaryota</taxon>
        <taxon>Fungi</taxon>
        <taxon>Dikarya</taxon>
        <taxon>Basidiomycota</taxon>
        <taxon>Agaricomycotina</taxon>
        <taxon>Agaricomycetes</taxon>
        <taxon>Agaricomycetidae</taxon>
        <taxon>Agaricales</taxon>
        <taxon>Marasmiineae</taxon>
        <taxon>Marasmiaceae</taxon>
        <taxon>Marasmius</taxon>
    </lineage>
</organism>
<dbReference type="SUPFAM" id="SSF81383">
    <property type="entry name" value="F-box domain"/>
    <property type="match status" value="1"/>
</dbReference>
<comment type="caution">
    <text evidence="2">The sequence shown here is derived from an EMBL/GenBank/DDBJ whole genome shotgun (WGS) entry which is preliminary data.</text>
</comment>
<dbReference type="EMBL" id="JBBXMP010000135">
    <property type="protein sequence ID" value="KAL0061436.1"/>
    <property type="molecule type" value="Genomic_DNA"/>
</dbReference>
<feature type="domain" description="F-box" evidence="1">
    <location>
        <begin position="52"/>
        <end position="109"/>
    </location>
</feature>
<dbReference type="Gene3D" id="1.20.1280.50">
    <property type="match status" value="1"/>
</dbReference>
<dbReference type="Proteomes" id="UP001437256">
    <property type="component" value="Unassembled WGS sequence"/>
</dbReference>
<evidence type="ECO:0000313" key="2">
    <source>
        <dbReference type="EMBL" id="KAL0061436.1"/>
    </source>
</evidence>
<evidence type="ECO:0000259" key="1">
    <source>
        <dbReference type="Pfam" id="PF12937"/>
    </source>
</evidence>
<accession>A0ABR2ZIM5</accession>
<protein>
    <recommendedName>
        <fullName evidence="1">F-box domain-containing protein</fullName>
    </recommendedName>
</protein>